<dbReference type="Proteomes" id="UP000607653">
    <property type="component" value="Unassembled WGS sequence"/>
</dbReference>
<keyword evidence="2" id="KW-1185">Reference proteome</keyword>
<evidence type="ECO:0000313" key="2">
    <source>
        <dbReference type="Proteomes" id="UP000607653"/>
    </source>
</evidence>
<dbReference type="EMBL" id="DUZY01000006">
    <property type="protein sequence ID" value="DAD43657.1"/>
    <property type="molecule type" value="Genomic_DNA"/>
</dbReference>
<gene>
    <name evidence="1" type="ORF">HUJ06_001886</name>
</gene>
<dbReference type="AlphaFoldDB" id="A0A822ZFK7"/>
<sequence>MLKSSIVETSPPLKFGNCNPANYLGPCP</sequence>
<reference evidence="1 2" key="1">
    <citation type="journal article" date="2020" name="Mol. Biol. Evol.">
        <title>Distinct Expression and Methylation Patterns for Genes with Different Fates following a Single Whole-Genome Duplication in Flowering Plants.</title>
        <authorList>
            <person name="Shi T."/>
            <person name="Rahmani R.S."/>
            <person name="Gugger P.F."/>
            <person name="Wang M."/>
            <person name="Li H."/>
            <person name="Zhang Y."/>
            <person name="Li Z."/>
            <person name="Wang Q."/>
            <person name="Van de Peer Y."/>
            <person name="Marchal K."/>
            <person name="Chen J."/>
        </authorList>
    </citation>
    <scope>NUCLEOTIDE SEQUENCE [LARGE SCALE GENOMIC DNA]</scope>
    <source>
        <tissue evidence="1">Leaf</tissue>
    </source>
</reference>
<accession>A0A822ZFK7</accession>
<proteinExistence type="predicted"/>
<evidence type="ECO:0000313" key="1">
    <source>
        <dbReference type="EMBL" id="DAD43657.1"/>
    </source>
</evidence>
<name>A0A822ZFK7_NELNU</name>
<protein>
    <submittedName>
        <fullName evidence="1">Uncharacterized protein</fullName>
    </submittedName>
</protein>
<comment type="caution">
    <text evidence="1">The sequence shown here is derived from an EMBL/GenBank/DDBJ whole genome shotgun (WGS) entry which is preliminary data.</text>
</comment>
<organism evidence="1 2">
    <name type="scientific">Nelumbo nucifera</name>
    <name type="common">Sacred lotus</name>
    <dbReference type="NCBI Taxonomy" id="4432"/>
    <lineage>
        <taxon>Eukaryota</taxon>
        <taxon>Viridiplantae</taxon>
        <taxon>Streptophyta</taxon>
        <taxon>Embryophyta</taxon>
        <taxon>Tracheophyta</taxon>
        <taxon>Spermatophyta</taxon>
        <taxon>Magnoliopsida</taxon>
        <taxon>Proteales</taxon>
        <taxon>Nelumbonaceae</taxon>
        <taxon>Nelumbo</taxon>
    </lineage>
</organism>